<dbReference type="Proteomes" id="UP000824120">
    <property type="component" value="Chromosome 11"/>
</dbReference>
<keyword evidence="1" id="KW-1133">Transmembrane helix</keyword>
<comment type="caution">
    <text evidence="2">The sequence shown here is derived from an EMBL/GenBank/DDBJ whole genome shotgun (WGS) entry which is preliminary data.</text>
</comment>
<evidence type="ECO:0000256" key="1">
    <source>
        <dbReference type="SAM" id="Phobius"/>
    </source>
</evidence>
<organism evidence="2 3">
    <name type="scientific">Solanum commersonii</name>
    <name type="common">Commerson's wild potato</name>
    <name type="synonym">Commerson's nightshade</name>
    <dbReference type="NCBI Taxonomy" id="4109"/>
    <lineage>
        <taxon>Eukaryota</taxon>
        <taxon>Viridiplantae</taxon>
        <taxon>Streptophyta</taxon>
        <taxon>Embryophyta</taxon>
        <taxon>Tracheophyta</taxon>
        <taxon>Spermatophyta</taxon>
        <taxon>Magnoliopsida</taxon>
        <taxon>eudicotyledons</taxon>
        <taxon>Gunneridae</taxon>
        <taxon>Pentapetalae</taxon>
        <taxon>asterids</taxon>
        <taxon>lamiids</taxon>
        <taxon>Solanales</taxon>
        <taxon>Solanaceae</taxon>
        <taxon>Solanoideae</taxon>
        <taxon>Solaneae</taxon>
        <taxon>Solanum</taxon>
    </lineage>
</organism>
<accession>A0A9J5WLN2</accession>
<feature type="transmembrane region" description="Helical" evidence="1">
    <location>
        <begin position="7"/>
        <end position="26"/>
    </location>
</feature>
<dbReference type="AlphaFoldDB" id="A0A9J5WLN2"/>
<proteinExistence type="predicted"/>
<name>A0A9J5WLN2_SOLCO</name>
<keyword evidence="3" id="KW-1185">Reference proteome</keyword>
<dbReference type="EMBL" id="JACXVP010000011">
    <property type="protein sequence ID" value="KAG5576100.1"/>
    <property type="molecule type" value="Genomic_DNA"/>
</dbReference>
<protein>
    <submittedName>
        <fullName evidence="2">Uncharacterized protein</fullName>
    </submittedName>
</protein>
<gene>
    <name evidence="2" type="ORF">H5410_056234</name>
</gene>
<keyword evidence="1" id="KW-0812">Transmembrane</keyword>
<evidence type="ECO:0000313" key="3">
    <source>
        <dbReference type="Proteomes" id="UP000824120"/>
    </source>
</evidence>
<keyword evidence="1" id="KW-0472">Membrane</keyword>
<sequence>MEPCQKLLHSPVLVIIVAAQIFQRLVGLDSIMCFGPLFLPFIEFRYHASFLASFLGGAIRAGVVGLAILRSDRGIIPRRSSRFRYMLRDNNIFLHDISHEFSCIASHLCLECVGIHFLCYCGYLCRIHNIKFPTRDRKEGRRAARSRDLEDALVLEERTFKRR</sequence>
<reference evidence="2 3" key="1">
    <citation type="submission" date="2020-09" db="EMBL/GenBank/DDBJ databases">
        <title>De no assembly of potato wild relative species, Solanum commersonii.</title>
        <authorList>
            <person name="Cho K."/>
        </authorList>
    </citation>
    <scope>NUCLEOTIDE SEQUENCE [LARGE SCALE GENOMIC DNA]</scope>
    <source>
        <strain evidence="2">LZ3.2</strain>
        <tissue evidence="2">Leaf</tissue>
    </source>
</reference>
<evidence type="ECO:0000313" key="2">
    <source>
        <dbReference type="EMBL" id="KAG5576100.1"/>
    </source>
</evidence>
<feature type="transmembrane region" description="Helical" evidence="1">
    <location>
        <begin position="46"/>
        <end position="69"/>
    </location>
</feature>